<dbReference type="Proteomes" id="UP000765509">
    <property type="component" value="Unassembled WGS sequence"/>
</dbReference>
<gene>
    <name evidence="1" type="ORF">O181_003774</name>
</gene>
<comment type="caution">
    <text evidence="1">The sequence shown here is derived from an EMBL/GenBank/DDBJ whole genome shotgun (WGS) entry which is preliminary data.</text>
</comment>
<name>A0A9Q3BEZ6_9BASI</name>
<protein>
    <submittedName>
        <fullName evidence="1">Uncharacterized protein</fullName>
    </submittedName>
</protein>
<proteinExistence type="predicted"/>
<dbReference type="EMBL" id="AVOT02000690">
    <property type="protein sequence ID" value="MBW0464059.1"/>
    <property type="molecule type" value="Genomic_DNA"/>
</dbReference>
<sequence>MAPAGPAVLGSQFQHGPNIDNACSWLLHIPHKRRHARAWCQRWEHADKERTKQLYHSHVPISRASHGWTKPLRYKIHPPEVIQEGGVYNMVAYKKRQRQLSKKRNDTHPA</sequence>
<evidence type="ECO:0000313" key="2">
    <source>
        <dbReference type="Proteomes" id="UP000765509"/>
    </source>
</evidence>
<keyword evidence="2" id="KW-1185">Reference proteome</keyword>
<accession>A0A9Q3BEZ6</accession>
<evidence type="ECO:0000313" key="1">
    <source>
        <dbReference type="EMBL" id="MBW0464059.1"/>
    </source>
</evidence>
<dbReference type="AlphaFoldDB" id="A0A9Q3BEZ6"/>
<organism evidence="1 2">
    <name type="scientific">Austropuccinia psidii MF-1</name>
    <dbReference type="NCBI Taxonomy" id="1389203"/>
    <lineage>
        <taxon>Eukaryota</taxon>
        <taxon>Fungi</taxon>
        <taxon>Dikarya</taxon>
        <taxon>Basidiomycota</taxon>
        <taxon>Pucciniomycotina</taxon>
        <taxon>Pucciniomycetes</taxon>
        <taxon>Pucciniales</taxon>
        <taxon>Sphaerophragmiaceae</taxon>
        <taxon>Austropuccinia</taxon>
    </lineage>
</organism>
<reference evidence="1" key="1">
    <citation type="submission" date="2021-03" db="EMBL/GenBank/DDBJ databases">
        <title>Draft genome sequence of rust myrtle Austropuccinia psidii MF-1, a brazilian biotype.</title>
        <authorList>
            <person name="Quecine M.C."/>
            <person name="Pachon D.M.R."/>
            <person name="Bonatelli M.L."/>
            <person name="Correr F.H."/>
            <person name="Franceschini L.M."/>
            <person name="Leite T.F."/>
            <person name="Margarido G.R.A."/>
            <person name="Almeida C.A."/>
            <person name="Ferrarezi J.A."/>
            <person name="Labate C.A."/>
        </authorList>
    </citation>
    <scope>NUCLEOTIDE SEQUENCE</scope>
    <source>
        <strain evidence="1">MF-1</strain>
    </source>
</reference>